<dbReference type="EMBL" id="KV454294">
    <property type="protein sequence ID" value="ODQ73021.1"/>
    <property type="molecule type" value="Genomic_DNA"/>
</dbReference>
<name>A0A1E3Q5T7_LIPST</name>
<reference evidence="1 2" key="1">
    <citation type="journal article" date="2016" name="Proc. Natl. Acad. Sci. U.S.A.">
        <title>Comparative genomics of biotechnologically important yeasts.</title>
        <authorList>
            <person name="Riley R."/>
            <person name="Haridas S."/>
            <person name="Wolfe K.H."/>
            <person name="Lopes M.R."/>
            <person name="Hittinger C.T."/>
            <person name="Goeker M."/>
            <person name="Salamov A.A."/>
            <person name="Wisecaver J.H."/>
            <person name="Long T.M."/>
            <person name="Calvey C.H."/>
            <person name="Aerts A.L."/>
            <person name="Barry K.W."/>
            <person name="Choi C."/>
            <person name="Clum A."/>
            <person name="Coughlan A.Y."/>
            <person name="Deshpande S."/>
            <person name="Douglass A.P."/>
            <person name="Hanson S.J."/>
            <person name="Klenk H.-P."/>
            <person name="LaButti K.M."/>
            <person name="Lapidus A."/>
            <person name="Lindquist E.A."/>
            <person name="Lipzen A.M."/>
            <person name="Meier-Kolthoff J.P."/>
            <person name="Ohm R.A."/>
            <person name="Otillar R.P."/>
            <person name="Pangilinan J.L."/>
            <person name="Peng Y."/>
            <person name="Rokas A."/>
            <person name="Rosa C.A."/>
            <person name="Scheuner C."/>
            <person name="Sibirny A.A."/>
            <person name="Slot J.C."/>
            <person name="Stielow J.B."/>
            <person name="Sun H."/>
            <person name="Kurtzman C.P."/>
            <person name="Blackwell M."/>
            <person name="Grigoriev I.V."/>
            <person name="Jeffries T.W."/>
        </authorList>
    </citation>
    <scope>NUCLEOTIDE SEQUENCE [LARGE SCALE GENOMIC DNA]</scope>
    <source>
        <strain evidence="1 2">NRRL Y-11557</strain>
    </source>
</reference>
<accession>A0A1E3Q5T7</accession>
<protein>
    <submittedName>
        <fullName evidence="1">Uncharacterized protein</fullName>
    </submittedName>
</protein>
<keyword evidence="2" id="KW-1185">Reference proteome</keyword>
<organism evidence="1 2">
    <name type="scientific">Lipomyces starkeyi NRRL Y-11557</name>
    <dbReference type="NCBI Taxonomy" id="675824"/>
    <lineage>
        <taxon>Eukaryota</taxon>
        <taxon>Fungi</taxon>
        <taxon>Dikarya</taxon>
        <taxon>Ascomycota</taxon>
        <taxon>Saccharomycotina</taxon>
        <taxon>Lipomycetes</taxon>
        <taxon>Lipomycetales</taxon>
        <taxon>Lipomycetaceae</taxon>
        <taxon>Lipomyces</taxon>
    </lineage>
</organism>
<sequence length="235" mass="26738">MCREQIHLAAGESLRSSNSPRTLVNDGHSRYQLEPDGVIFFRTKGSRVFKAVVEVAFSQTYDSLLEKARKWIFGKKCNIVILLAFNEKKDYERPNRRISLTTCELNRRIEQMRLNWESQGTEYGPLVFQGHTWLDQLCEGFIEVVRIDPHSDGRDALLKSKYVLIHEGRNESSNVPQSVGDVRLGEFIPEESLGNEAASEVVIDFFDAEDFMNIVRGAMIDTAVDRYEAATSITA</sequence>
<gene>
    <name evidence="1" type="ORF">LIPSTDRAFT_104639</name>
</gene>
<dbReference type="Proteomes" id="UP000094385">
    <property type="component" value="Unassembled WGS sequence"/>
</dbReference>
<evidence type="ECO:0000313" key="2">
    <source>
        <dbReference type="Proteomes" id="UP000094385"/>
    </source>
</evidence>
<dbReference type="AlphaFoldDB" id="A0A1E3Q5T7"/>
<dbReference type="OrthoDB" id="76567at2759"/>
<evidence type="ECO:0000313" key="1">
    <source>
        <dbReference type="EMBL" id="ODQ73021.1"/>
    </source>
</evidence>
<proteinExistence type="predicted"/>